<keyword evidence="2" id="KW-0479">Metal-binding</keyword>
<dbReference type="Gene3D" id="1.20.910.10">
    <property type="entry name" value="Heme oxygenase-like"/>
    <property type="match status" value="1"/>
</dbReference>
<dbReference type="GO" id="GO:0006979">
    <property type="term" value="P:response to oxidative stress"/>
    <property type="evidence" value="ECO:0007669"/>
    <property type="project" value="TreeGrafter"/>
</dbReference>
<sequence>MSLTVAVKEGTRAEHEAAERSPFLVALLGGGVDASGYAAYLRRLRPVYAALESVGRSMREDRWVAAVHDPALDRLAAIDADLAHWAPGAPVAVDSPAAAAYVSRIEATTDSGARYVAHHHTRYLGDLTGGRVVRRAVQRHLGATGPGLAFFAFELSEKPKAYKDWYHSRIDRLPTSPRDVETVVHEARVAFELTRGLLDELADGPTEDPTPH</sequence>
<dbReference type="GO" id="GO:0006788">
    <property type="term" value="P:heme oxidation"/>
    <property type="evidence" value="ECO:0007669"/>
    <property type="project" value="InterPro"/>
</dbReference>
<dbReference type="AlphaFoldDB" id="A0A6J6V8W6"/>
<dbReference type="Pfam" id="PF01126">
    <property type="entry name" value="Heme_oxygenase"/>
    <property type="match status" value="1"/>
</dbReference>
<dbReference type="PANTHER" id="PTHR10720:SF0">
    <property type="entry name" value="HEME OXYGENASE"/>
    <property type="match status" value="1"/>
</dbReference>
<reference evidence="4" key="1">
    <citation type="submission" date="2020-05" db="EMBL/GenBank/DDBJ databases">
        <authorList>
            <person name="Chiriac C."/>
            <person name="Salcher M."/>
            <person name="Ghai R."/>
            <person name="Kavagutti S V."/>
        </authorList>
    </citation>
    <scope>NUCLEOTIDE SEQUENCE</scope>
</reference>
<dbReference type="PRINTS" id="PR00088">
    <property type="entry name" value="HAEMOXYGNASE"/>
</dbReference>
<dbReference type="GO" id="GO:0020037">
    <property type="term" value="F:heme binding"/>
    <property type="evidence" value="ECO:0007669"/>
    <property type="project" value="TreeGrafter"/>
</dbReference>
<organism evidence="4">
    <name type="scientific">freshwater metagenome</name>
    <dbReference type="NCBI Taxonomy" id="449393"/>
    <lineage>
        <taxon>unclassified sequences</taxon>
        <taxon>metagenomes</taxon>
        <taxon>ecological metagenomes</taxon>
    </lineage>
</organism>
<proteinExistence type="predicted"/>
<dbReference type="PANTHER" id="PTHR10720">
    <property type="entry name" value="HEME OXYGENASE"/>
    <property type="match status" value="1"/>
</dbReference>
<dbReference type="InterPro" id="IPR016084">
    <property type="entry name" value="Haem_Oase-like_multi-hlx"/>
</dbReference>
<dbReference type="CDD" id="cd19165">
    <property type="entry name" value="HemeO"/>
    <property type="match status" value="1"/>
</dbReference>
<dbReference type="EMBL" id="CAEZYQ010000041">
    <property type="protein sequence ID" value="CAB4768146.1"/>
    <property type="molecule type" value="Genomic_DNA"/>
</dbReference>
<dbReference type="InterPro" id="IPR002051">
    <property type="entry name" value="Haem_Oase"/>
</dbReference>
<evidence type="ECO:0000256" key="1">
    <source>
        <dbReference type="ARBA" id="ARBA00022617"/>
    </source>
</evidence>
<evidence type="ECO:0000313" key="4">
    <source>
        <dbReference type="EMBL" id="CAB4768146.1"/>
    </source>
</evidence>
<evidence type="ECO:0000256" key="2">
    <source>
        <dbReference type="ARBA" id="ARBA00022723"/>
    </source>
</evidence>
<dbReference type="GO" id="GO:0042167">
    <property type="term" value="P:heme catabolic process"/>
    <property type="evidence" value="ECO:0007669"/>
    <property type="project" value="TreeGrafter"/>
</dbReference>
<keyword evidence="3" id="KW-0408">Iron</keyword>
<gene>
    <name evidence="4" type="ORF">UFOPK2761_03224</name>
</gene>
<evidence type="ECO:0000256" key="3">
    <source>
        <dbReference type="ARBA" id="ARBA00023004"/>
    </source>
</evidence>
<keyword evidence="1" id="KW-0349">Heme</keyword>
<dbReference type="InterPro" id="IPR016053">
    <property type="entry name" value="Haem_Oase-like"/>
</dbReference>
<protein>
    <submittedName>
        <fullName evidence="4">Unannotated protein</fullName>
    </submittedName>
</protein>
<dbReference type="GO" id="GO:0046872">
    <property type="term" value="F:metal ion binding"/>
    <property type="evidence" value="ECO:0007669"/>
    <property type="project" value="UniProtKB-KW"/>
</dbReference>
<name>A0A6J6V8W6_9ZZZZ</name>
<dbReference type="GO" id="GO:0004392">
    <property type="term" value="F:heme oxygenase (decyclizing) activity"/>
    <property type="evidence" value="ECO:0007669"/>
    <property type="project" value="InterPro"/>
</dbReference>
<accession>A0A6J6V8W6</accession>
<dbReference type="SUPFAM" id="SSF48613">
    <property type="entry name" value="Heme oxygenase-like"/>
    <property type="match status" value="1"/>
</dbReference>